<dbReference type="CDD" id="cd00090">
    <property type="entry name" value="HTH_ARSR"/>
    <property type="match status" value="1"/>
</dbReference>
<dbReference type="KEGG" id="ncv:NCAV_0500"/>
<dbReference type="Proteomes" id="UP000236248">
    <property type="component" value="Chromosome NCAV"/>
</dbReference>
<dbReference type="InterPro" id="IPR013196">
    <property type="entry name" value="HTH_11"/>
</dbReference>
<dbReference type="Gene3D" id="1.10.10.10">
    <property type="entry name" value="Winged helix-like DNA-binding domain superfamily/Winged helix DNA-binding domain"/>
    <property type="match status" value="1"/>
</dbReference>
<dbReference type="GeneID" id="41594592"/>
<dbReference type="InterPro" id="IPR036390">
    <property type="entry name" value="WH_DNA-bd_sf"/>
</dbReference>
<feature type="domain" description="Helix-turn-helix type 11" evidence="2">
    <location>
        <begin position="12"/>
        <end position="53"/>
    </location>
</feature>
<evidence type="ECO:0000313" key="3">
    <source>
        <dbReference type="EMBL" id="SPC33693.1"/>
    </source>
</evidence>
<keyword evidence="4" id="KW-1185">Reference proteome</keyword>
<accession>A0A2K5APX0</accession>
<feature type="domain" description="B12-binding N-terminal" evidence="1">
    <location>
        <begin position="85"/>
        <end position="153"/>
    </location>
</feature>
<dbReference type="Pfam" id="PF02607">
    <property type="entry name" value="B12-binding_2"/>
    <property type="match status" value="1"/>
</dbReference>
<name>A0A2K5APX0_9ARCH</name>
<dbReference type="SUPFAM" id="SSF46785">
    <property type="entry name" value="Winged helix' DNA-binding domain"/>
    <property type="match status" value="1"/>
</dbReference>
<dbReference type="EMBL" id="LT981265">
    <property type="protein sequence ID" value="SPC33693.1"/>
    <property type="molecule type" value="Genomic_DNA"/>
</dbReference>
<evidence type="ECO:0000259" key="1">
    <source>
        <dbReference type="Pfam" id="PF02607"/>
    </source>
</evidence>
<gene>
    <name evidence="3" type="ORF">NCAV_0500</name>
</gene>
<proteinExistence type="predicted"/>
<dbReference type="AlphaFoldDB" id="A0A2K5APX0"/>
<evidence type="ECO:0000313" key="4">
    <source>
        <dbReference type="Proteomes" id="UP000236248"/>
    </source>
</evidence>
<evidence type="ECO:0000259" key="2">
    <source>
        <dbReference type="Pfam" id="PF08279"/>
    </source>
</evidence>
<dbReference type="InterPro" id="IPR003759">
    <property type="entry name" value="Cbl-bd_cap"/>
</dbReference>
<organism evidence="3 4">
    <name type="scientific">Candidatus Nitrosocaldus cavascurensis</name>
    <dbReference type="NCBI Taxonomy" id="2058097"/>
    <lineage>
        <taxon>Archaea</taxon>
        <taxon>Nitrososphaerota</taxon>
        <taxon>Nitrososphaeria</taxon>
        <taxon>Candidatus Nitrosocaldales</taxon>
        <taxon>Candidatus Nitrosocaldaceae</taxon>
        <taxon>Candidatus Nitrosocaldus</taxon>
    </lineage>
</organism>
<dbReference type="RefSeq" id="WP_103287493.1">
    <property type="nucleotide sequence ID" value="NZ_LT981265.1"/>
</dbReference>
<dbReference type="InterPro" id="IPR036594">
    <property type="entry name" value="Meth_synthase_dom"/>
</dbReference>
<dbReference type="InterPro" id="IPR036388">
    <property type="entry name" value="WH-like_DNA-bd_sf"/>
</dbReference>
<dbReference type="Pfam" id="PF08279">
    <property type="entry name" value="HTH_11"/>
    <property type="match status" value="1"/>
</dbReference>
<protein>
    <submittedName>
        <fullName evidence="3">Uncharacterized protein</fullName>
    </submittedName>
</protein>
<sequence length="324" mass="36863">MPKRYSIEEVKQRIIDVLRQSDSGLSGIEIAERTGINRVTITKYLNILETMGIIRRRSMGPVNLWYIQYGMDLSSKDILELQQVYMDALFTYDEDRARTILLNAIHSNIDPILLMSDVVIPTVNTAGELYARGRMSTMDLMLINNLAMESLDLIKFNASRVEVKKDAYAVFISMGEKGSRREAIDMKAASIAFYIKGWRPFLLGNVASEAGLFLDIDMVRFINRIWRDKGKGIILLYISAAEEFSTLNELIRSVKEKLEKSILVIVGGRVVDRLEGKDKEKGSDTDTGVGVGVKDTAYPYIDYYAMDIMKAVEWGERMYRSLKF</sequence>
<reference evidence="4" key="1">
    <citation type="submission" date="2018-01" db="EMBL/GenBank/DDBJ databases">
        <authorList>
            <person name="Kerou L M."/>
        </authorList>
    </citation>
    <scope>NUCLEOTIDE SEQUENCE [LARGE SCALE GENOMIC DNA]</scope>
    <source>
        <strain evidence="4">SCU2</strain>
    </source>
</reference>
<dbReference type="Gene3D" id="1.10.1240.10">
    <property type="entry name" value="Methionine synthase domain"/>
    <property type="match status" value="1"/>
</dbReference>
<dbReference type="InterPro" id="IPR011991">
    <property type="entry name" value="ArsR-like_HTH"/>
</dbReference>